<dbReference type="PANTHER" id="PTHR43133:SF8">
    <property type="entry name" value="RNA POLYMERASE SIGMA FACTOR HI_1459-RELATED"/>
    <property type="match status" value="1"/>
</dbReference>
<dbReference type="EMBL" id="UINC01000088">
    <property type="protein sequence ID" value="SUZ48837.1"/>
    <property type="molecule type" value="Genomic_DNA"/>
</dbReference>
<comment type="similarity">
    <text evidence="1">Belongs to the sigma-70 factor family. ECF subfamily.</text>
</comment>
<evidence type="ECO:0008006" key="9">
    <source>
        <dbReference type="Google" id="ProtNLM"/>
    </source>
</evidence>
<protein>
    <recommendedName>
        <fullName evidence="9">HTH luxR-type domain-containing protein</fullName>
    </recommendedName>
</protein>
<dbReference type="InterPro" id="IPR036388">
    <property type="entry name" value="WH-like_DNA-bd_sf"/>
</dbReference>
<proteinExistence type="inferred from homology"/>
<dbReference type="InterPro" id="IPR014284">
    <property type="entry name" value="RNA_pol_sigma-70_dom"/>
</dbReference>
<dbReference type="Pfam" id="PF04542">
    <property type="entry name" value="Sigma70_r2"/>
    <property type="match status" value="1"/>
</dbReference>
<keyword evidence="5" id="KW-0804">Transcription</keyword>
<reference evidence="8" key="1">
    <citation type="submission" date="2018-05" db="EMBL/GenBank/DDBJ databases">
        <authorList>
            <person name="Lanie J.A."/>
            <person name="Ng W.-L."/>
            <person name="Kazmierczak K.M."/>
            <person name="Andrzejewski T.M."/>
            <person name="Davidsen T.M."/>
            <person name="Wayne K.J."/>
            <person name="Tettelin H."/>
            <person name="Glass J.I."/>
            <person name="Rusch D."/>
            <person name="Podicherti R."/>
            <person name="Tsui H.-C.T."/>
            <person name="Winkler M.E."/>
        </authorList>
    </citation>
    <scope>NUCLEOTIDE SEQUENCE</scope>
</reference>
<dbReference type="Gene3D" id="1.10.1740.10">
    <property type="match status" value="1"/>
</dbReference>
<name>A0A381N2S6_9ZZZZ</name>
<evidence type="ECO:0000256" key="4">
    <source>
        <dbReference type="ARBA" id="ARBA00023125"/>
    </source>
</evidence>
<dbReference type="GO" id="GO:0016987">
    <property type="term" value="F:sigma factor activity"/>
    <property type="evidence" value="ECO:0007669"/>
    <property type="project" value="UniProtKB-KW"/>
</dbReference>
<dbReference type="NCBIfam" id="TIGR02937">
    <property type="entry name" value="sigma70-ECF"/>
    <property type="match status" value="1"/>
</dbReference>
<dbReference type="Gene3D" id="1.10.10.10">
    <property type="entry name" value="Winged helix-like DNA-binding domain superfamily/Winged helix DNA-binding domain"/>
    <property type="match status" value="1"/>
</dbReference>
<dbReference type="InterPro" id="IPR013249">
    <property type="entry name" value="RNA_pol_sigma70_r4_t2"/>
</dbReference>
<dbReference type="PANTHER" id="PTHR43133">
    <property type="entry name" value="RNA POLYMERASE ECF-TYPE SIGMA FACTO"/>
    <property type="match status" value="1"/>
</dbReference>
<evidence type="ECO:0000256" key="2">
    <source>
        <dbReference type="ARBA" id="ARBA00023015"/>
    </source>
</evidence>
<dbReference type="Pfam" id="PF08281">
    <property type="entry name" value="Sigma70_r4_2"/>
    <property type="match status" value="1"/>
</dbReference>
<dbReference type="AlphaFoldDB" id="A0A381N2S6"/>
<evidence type="ECO:0000259" key="7">
    <source>
        <dbReference type="Pfam" id="PF08281"/>
    </source>
</evidence>
<gene>
    <name evidence="8" type="ORF">METZ01_LOCUS1691</name>
</gene>
<evidence type="ECO:0000256" key="5">
    <source>
        <dbReference type="ARBA" id="ARBA00023163"/>
    </source>
</evidence>
<dbReference type="InterPro" id="IPR013324">
    <property type="entry name" value="RNA_pol_sigma_r3/r4-like"/>
</dbReference>
<dbReference type="GO" id="GO:0003677">
    <property type="term" value="F:DNA binding"/>
    <property type="evidence" value="ECO:0007669"/>
    <property type="project" value="UniProtKB-KW"/>
</dbReference>
<organism evidence="8">
    <name type="scientific">marine metagenome</name>
    <dbReference type="NCBI Taxonomy" id="408172"/>
    <lineage>
        <taxon>unclassified sequences</taxon>
        <taxon>metagenomes</taxon>
        <taxon>ecological metagenomes</taxon>
    </lineage>
</organism>
<evidence type="ECO:0000313" key="8">
    <source>
        <dbReference type="EMBL" id="SUZ48837.1"/>
    </source>
</evidence>
<sequence length="190" mass="21766">MTDEELMLAISNGDQSAYQIIVKQHLKSVSYYAYRMLGNQKDTEDIAQEAFLKLWVNAGKWQADKSKLSTWLHRITRNLCIDFLRRHKRIELQSEIQDEVEANQERRENPSDGSEAFQRAIQLELAIKGLPENQRSALTLCHYSGFSNKEAAVIMNMTIKALESAIARAKRSLRKALSETSIEHQGIDDI</sequence>
<accession>A0A381N2S6</accession>
<dbReference type="SUPFAM" id="SSF88659">
    <property type="entry name" value="Sigma3 and sigma4 domains of RNA polymerase sigma factors"/>
    <property type="match status" value="1"/>
</dbReference>
<dbReference type="GO" id="GO:0006352">
    <property type="term" value="P:DNA-templated transcription initiation"/>
    <property type="evidence" value="ECO:0007669"/>
    <property type="project" value="InterPro"/>
</dbReference>
<dbReference type="InterPro" id="IPR007627">
    <property type="entry name" value="RNA_pol_sigma70_r2"/>
</dbReference>
<dbReference type="SUPFAM" id="SSF88946">
    <property type="entry name" value="Sigma2 domain of RNA polymerase sigma factors"/>
    <property type="match status" value="1"/>
</dbReference>
<evidence type="ECO:0000256" key="1">
    <source>
        <dbReference type="ARBA" id="ARBA00010641"/>
    </source>
</evidence>
<dbReference type="InterPro" id="IPR039425">
    <property type="entry name" value="RNA_pol_sigma-70-like"/>
</dbReference>
<keyword evidence="2" id="KW-0805">Transcription regulation</keyword>
<keyword evidence="3" id="KW-0731">Sigma factor</keyword>
<dbReference type="InterPro" id="IPR013325">
    <property type="entry name" value="RNA_pol_sigma_r2"/>
</dbReference>
<keyword evidence="4" id="KW-0238">DNA-binding</keyword>
<feature type="domain" description="RNA polymerase sigma-70 region 2" evidence="6">
    <location>
        <begin position="21"/>
        <end position="89"/>
    </location>
</feature>
<evidence type="ECO:0000259" key="6">
    <source>
        <dbReference type="Pfam" id="PF04542"/>
    </source>
</evidence>
<feature type="domain" description="RNA polymerase sigma factor 70 region 4 type 2" evidence="7">
    <location>
        <begin position="122"/>
        <end position="173"/>
    </location>
</feature>
<evidence type="ECO:0000256" key="3">
    <source>
        <dbReference type="ARBA" id="ARBA00023082"/>
    </source>
</evidence>